<name>A0A426ZXU1_ENSVE</name>
<accession>A0A426ZXU1</accession>
<organism evidence="2 3">
    <name type="scientific">Ensete ventricosum</name>
    <name type="common">Abyssinian banana</name>
    <name type="synonym">Musa ensete</name>
    <dbReference type="NCBI Taxonomy" id="4639"/>
    <lineage>
        <taxon>Eukaryota</taxon>
        <taxon>Viridiplantae</taxon>
        <taxon>Streptophyta</taxon>
        <taxon>Embryophyta</taxon>
        <taxon>Tracheophyta</taxon>
        <taxon>Spermatophyta</taxon>
        <taxon>Magnoliopsida</taxon>
        <taxon>Liliopsida</taxon>
        <taxon>Zingiberales</taxon>
        <taxon>Musaceae</taxon>
        <taxon>Ensete</taxon>
    </lineage>
</organism>
<dbReference type="Proteomes" id="UP000287651">
    <property type="component" value="Unassembled WGS sequence"/>
</dbReference>
<evidence type="ECO:0000313" key="3">
    <source>
        <dbReference type="Proteomes" id="UP000287651"/>
    </source>
</evidence>
<gene>
    <name evidence="2" type="ORF">B296_00011578</name>
</gene>
<evidence type="ECO:0000256" key="1">
    <source>
        <dbReference type="SAM" id="Phobius"/>
    </source>
</evidence>
<reference evidence="2 3" key="1">
    <citation type="journal article" date="2014" name="Agronomy (Basel)">
        <title>A Draft Genome Sequence for Ensete ventricosum, the Drought-Tolerant Tree Against Hunger.</title>
        <authorList>
            <person name="Harrison J."/>
            <person name="Moore K.A."/>
            <person name="Paszkiewicz K."/>
            <person name="Jones T."/>
            <person name="Grant M."/>
            <person name="Ambacheew D."/>
            <person name="Muzemil S."/>
            <person name="Studholme D.J."/>
        </authorList>
    </citation>
    <scope>NUCLEOTIDE SEQUENCE [LARGE SCALE GENOMIC DNA]</scope>
</reference>
<keyword evidence="1" id="KW-0472">Membrane</keyword>
<comment type="caution">
    <text evidence="2">The sequence shown here is derived from an EMBL/GenBank/DDBJ whole genome shotgun (WGS) entry which is preliminary data.</text>
</comment>
<feature type="transmembrane region" description="Helical" evidence="1">
    <location>
        <begin position="15"/>
        <end position="39"/>
    </location>
</feature>
<protein>
    <submittedName>
        <fullName evidence="2">Uncharacterized protein</fullName>
    </submittedName>
</protein>
<keyword evidence="1" id="KW-1133">Transmembrane helix</keyword>
<dbReference type="AlphaFoldDB" id="A0A426ZXU1"/>
<proteinExistence type="predicted"/>
<sequence>MQSSLMMVMEDHKTIGVAVVMVEMTMFVAEAVIMVVKVAMVANLVIRMRQVTMIPRHHHLCLPEAEVVAVVVVVVVVVAKPEEEAMIPDQVSRSRQFNNSLLSDEKNSKPRCVDREGVGVRRRPLCGSKQDGWGQLQKSTCSGRYALRGLATVAEQMARAIRPELAF</sequence>
<dbReference type="EMBL" id="AMZH03004583">
    <property type="protein sequence ID" value="RRT68784.1"/>
    <property type="molecule type" value="Genomic_DNA"/>
</dbReference>
<evidence type="ECO:0000313" key="2">
    <source>
        <dbReference type="EMBL" id="RRT68784.1"/>
    </source>
</evidence>
<keyword evidence="1" id="KW-0812">Transmembrane</keyword>